<dbReference type="PROSITE" id="PS50902">
    <property type="entry name" value="FLAVODOXIN_LIKE"/>
    <property type="match status" value="1"/>
</dbReference>
<dbReference type="SUPFAM" id="SSF52218">
    <property type="entry name" value="Flavoproteins"/>
    <property type="match status" value="1"/>
</dbReference>
<feature type="non-terminal residue" evidence="4">
    <location>
        <position position="129"/>
    </location>
</feature>
<dbReference type="PANTHER" id="PTHR19384:SF17">
    <property type="entry name" value="NADPH--CYTOCHROME P450 REDUCTASE"/>
    <property type="match status" value="1"/>
</dbReference>
<organism evidence="3 4">
    <name type="scientific">Priapulus caudatus</name>
    <name type="common">Priapulid worm</name>
    <dbReference type="NCBI Taxonomy" id="37621"/>
    <lineage>
        <taxon>Eukaryota</taxon>
        <taxon>Metazoa</taxon>
        <taxon>Ecdysozoa</taxon>
        <taxon>Scalidophora</taxon>
        <taxon>Priapulida</taxon>
        <taxon>Priapulimorpha</taxon>
        <taxon>Priapulimorphida</taxon>
        <taxon>Priapulidae</taxon>
        <taxon>Priapulus</taxon>
    </lineage>
</organism>
<dbReference type="PRINTS" id="PR00369">
    <property type="entry name" value="FLAVODOXIN"/>
</dbReference>
<feature type="non-terminal residue" evidence="4">
    <location>
        <position position="1"/>
    </location>
</feature>
<sequence length="129" mass="14758">FDSLQNYKNVYCVVATCGQGEFPGNCKDFWKQLSDEKLPADFLADTSFTVFGLGDSGYVFYNECAKLFDTKFHELGGKRIMNLGLGDDKEDEKYEAAWNEWIPDLWNEIKCEEPTKELLPPSYTVVIDT</sequence>
<dbReference type="GeneID" id="106819938"/>
<evidence type="ECO:0000313" key="4">
    <source>
        <dbReference type="RefSeq" id="XP_014679991.1"/>
    </source>
</evidence>
<name>A0ABM1F6C0_PRICU</name>
<dbReference type="Pfam" id="PF00258">
    <property type="entry name" value="Flavodoxin_1"/>
    <property type="match status" value="1"/>
</dbReference>
<keyword evidence="3" id="KW-1185">Reference proteome</keyword>
<dbReference type="Proteomes" id="UP000695022">
    <property type="component" value="Unplaced"/>
</dbReference>
<gene>
    <name evidence="4" type="primary">LOC106819938</name>
</gene>
<dbReference type="PANTHER" id="PTHR19384">
    <property type="entry name" value="NITRIC OXIDE SYNTHASE-RELATED"/>
    <property type="match status" value="1"/>
</dbReference>
<dbReference type="InterPro" id="IPR029039">
    <property type="entry name" value="Flavoprotein-like_sf"/>
</dbReference>
<proteinExistence type="predicted"/>
<accession>A0ABM1F6C0</accession>
<dbReference type="InterPro" id="IPR008254">
    <property type="entry name" value="Flavodoxin/NO_synth"/>
</dbReference>
<feature type="domain" description="Flavodoxin-like" evidence="2">
    <location>
        <begin position="1"/>
        <end position="106"/>
    </location>
</feature>
<dbReference type="Gene3D" id="3.40.50.360">
    <property type="match status" value="1"/>
</dbReference>
<dbReference type="InterPro" id="IPR001094">
    <property type="entry name" value="Flavdoxin-like"/>
</dbReference>
<evidence type="ECO:0000259" key="2">
    <source>
        <dbReference type="PROSITE" id="PS50902"/>
    </source>
</evidence>
<reference evidence="4" key="1">
    <citation type="submission" date="2025-08" db="UniProtKB">
        <authorList>
            <consortium name="RefSeq"/>
        </authorList>
    </citation>
    <scope>IDENTIFICATION</scope>
</reference>
<evidence type="ECO:0000313" key="3">
    <source>
        <dbReference type="Proteomes" id="UP000695022"/>
    </source>
</evidence>
<protein>
    <submittedName>
        <fullName evidence="4">Pyruvate dehydrogenase [NADP(+)], mitochondrial-like</fullName>
    </submittedName>
</protein>
<evidence type="ECO:0000256" key="1">
    <source>
        <dbReference type="ARBA" id="ARBA00022630"/>
    </source>
</evidence>
<keyword evidence="1" id="KW-0285">Flavoprotein</keyword>
<dbReference type="RefSeq" id="XP_014679991.1">
    <property type="nucleotide sequence ID" value="XM_014824505.1"/>
</dbReference>